<sequence length="134" mass="15445">MRQKRKKVLCVDSDPSFLDLQKKTLTHKKIGHCFFGFNDFGDAIHFIEKQVIPHNEKLDYILLDQKILGKELVSSLEKISGLKNFLKKSEIIVCTNENNNALRNQVMQYPFVSAFLVKPIPSNYIEFLITGQSD</sequence>
<feature type="domain" description="Response regulatory" evidence="2">
    <location>
        <begin position="7"/>
        <end position="133"/>
    </location>
</feature>
<gene>
    <name evidence="3" type="ORF">D1164_19890</name>
</gene>
<comment type="caution">
    <text evidence="3">The sequence shown here is derived from an EMBL/GenBank/DDBJ whole genome shotgun (WGS) entry which is preliminary data.</text>
</comment>
<dbReference type="Proteomes" id="UP000266441">
    <property type="component" value="Unassembled WGS sequence"/>
</dbReference>
<name>A0A399CU46_9BACT</name>
<keyword evidence="4" id="KW-1185">Reference proteome</keyword>
<dbReference type="OrthoDB" id="1121174at2"/>
<dbReference type="AlphaFoldDB" id="A0A399CU46"/>
<accession>A0A399CU46</accession>
<feature type="modified residue" description="4-aspartylphosphate" evidence="1">
    <location>
        <position position="64"/>
    </location>
</feature>
<protein>
    <submittedName>
        <fullName evidence="3">Response regulator</fullName>
    </submittedName>
</protein>
<dbReference type="GO" id="GO:0000160">
    <property type="term" value="P:phosphorelay signal transduction system"/>
    <property type="evidence" value="ECO:0007669"/>
    <property type="project" value="InterPro"/>
</dbReference>
<dbReference type="EMBL" id="QWET01000021">
    <property type="protein sequence ID" value="RIH63394.1"/>
    <property type="molecule type" value="Genomic_DNA"/>
</dbReference>
<proteinExistence type="predicted"/>
<dbReference type="InterPro" id="IPR001789">
    <property type="entry name" value="Sig_transdc_resp-reg_receiver"/>
</dbReference>
<evidence type="ECO:0000313" key="4">
    <source>
        <dbReference type="Proteomes" id="UP000266441"/>
    </source>
</evidence>
<dbReference type="RefSeq" id="WP_119351660.1">
    <property type="nucleotide sequence ID" value="NZ_QWET01000021.1"/>
</dbReference>
<organism evidence="3 4">
    <name type="scientific">Mariniphaga sediminis</name>
    <dbReference type="NCBI Taxonomy" id="1628158"/>
    <lineage>
        <taxon>Bacteria</taxon>
        <taxon>Pseudomonadati</taxon>
        <taxon>Bacteroidota</taxon>
        <taxon>Bacteroidia</taxon>
        <taxon>Marinilabiliales</taxon>
        <taxon>Prolixibacteraceae</taxon>
        <taxon>Mariniphaga</taxon>
    </lineage>
</organism>
<dbReference type="Gene3D" id="3.40.50.2300">
    <property type="match status" value="1"/>
</dbReference>
<dbReference type="PROSITE" id="PS50110">
    <property type="entry name" value="RESPONSE_REGULATORY"/>
    <property type="match status" value="1"/>
</dbReference>
<keyword evidence="1" id="KW-0597">Phosphoprotein</keyword>
<evidence type="ECO:0000313" key="3">
    <source>
        <dbReference type="EMBL" id="RIH63394.1"/>
    </source>
</evidence>
<dbReference type="InterPro" id="IPR011006">
    <property type="entry name" value="CheY-like_superfamily"/>
</dbReference>
<evidence type="ECO:0000256" key="1">
    <source>
        <dbReference type="PROSITE-ProRule" id="PRU00169"/>
    </source>
</evidence>
<evidence type="ECO:0000259" key="2">
    <source>
        <dbReference type="PROSITE" id="PS50110"/>
    </source>
</evidence>
<dbReference type="SUPFAM" id="SSF52172">
    <property type="entry name" value="CheY-like"/>
    <property type="match status" value="1"/>
</dbReference>
<reference evidence="3 4" key="1">
    <citation type="journal article" date="2015" name="Int. J. Syst. Evol. Microbiol.">
        <title>Mariniphaga sediminis sp. nov., isolated from coastal sediment.</title>
        <authorList>
            <person name="Wang F.Q."/>
            <person name="Shen Q.Y."/>
            <person name="Chen G.J."/>
            <person name="Du Z.J."/>
        </authorList>
    </citation>
    <scope>NUCLEOTIDE SEQUENCE [LARGE SCALE GENOMIC DNA]</scope>
    <source>
        <strain evidence="3 4">SY21</strain>
    </source>
</reference>